<name>A0A8X6R0P5_NEPPI</name>
<dbReference type="InterPro" id="IPR021109">
    <property type="entry name" value="Peptidase_aspartic_dom_sf"/>
</dbReference>
<feature type="compositionally biased region" description="Polar residues" evidence="1">
    <location>
        <begin position="149"/>
        <end position="165"/>
    </location>
</feature>
<dbReference type="Gene3D" id="2.40.70.10">
    <property type="entry name" value="Acid Proteases"/>
    <property type="match status" value="1"/>
</dbReference>
<dbReference type="AlphaFoldDB" id="A0A8X6R0P5"/>
<dbReference type="SUPFAM" id="SSF50630">
    <property type="entry name" value="Acid proteases"/>
    <property type="match status" value="1"/>
</dbReference>
<evidence type="ECO:0000313" key="3">
    <source>
        <dbReference type="Proteomes" id="UP000887013"/>
    </source>
</evidence>
<organism evidence="2 3">
    <name type="scientific">Nephila pilipes</name>
    <name type="common">Giant wood spider</name>
    <name type="synonym">Nephila maculata</name>
    <dbReference type="NCBI Taxonomy" id="299642"/>
    <lineage>
        <taxon>Eukaryota</taxon>
        <taxon>Metazoa</taxon>
        <taxon>Ecdysozoa</taxon>
        <taxon>Arthropoda</taxon>
        <taxon>Chelicerata</taxon>
        <taxon>Arachnida</taxon>
        <taxon>Araneae</taxon>
        <taxon>Araneomorphae</taxon>
        <taxon>Entelegynae</taxon>
        <taxon>Araneoidea</taxon>
        <taxon>Nephilidae</taxon>
        <taxon>Nephila</taxon>
    </lineage>
</organism>
<dbReference type="OrthoDB" id="6783097at2759"/>
<feature type="region of interest" description="Disordered" evidence="1">
    <location>
        <begin position="149"/>
        <end position="179"/>
    </location>
</feature>
<proteinExistence type="predicted"/>
<sequence>MFTCVTSPVTLLDIEVYEATGTVCADTGASQSVGGELMFEFLKNRGQKFTEIYLSMNFFSMCLADAQQSTPLVQKATVPITICGRTFRNDLIFLPHAKMIRTLIGADFLKTSGIVMNMLKNYWYFGDKPNCRIPFAKYIPLPKKDSPVEMNNSSCPTNSISSDVPVQSKPIDETETSDLHLREEGQALDAEERNDLTVLLNENKDVFRLGGEPTPK</sequence>
<dbReference type="Proteomes" id="UP000887013">
    <property type="component" value="Unassembled WGS sequence"/>
</dbReference>
<evidence type="ECO:0000256" key="1">
    <source>
        <dbReference type="SAM" id="MobiDB-lite"/>
    </source>
</evidence>
<dbReference type="EMBL" id="BMAW01037828">
    <property type="protein sequence ID" value="GFU50066.1"/>
    <property type="molecule type" value="Genomic_DNA"/>
</dbReference>
<reference evidence="2" key="1">
    <citation type="submission" date="2020-08" db="EMBL/GenBank/DDBJ databases">
        <title>Multicomponent nature underlies the extraordinary mechanical properties of spider dragline silk.</title>
        <authorList>
            <person name="Kono N."/>
            <person name="Nakamura H."/>
            <person name="Mori M."/>
            <person name="Yoshida Y."/>
            <person name="Ohtoshi R."/>
            <person name="Malay A.D."/>
            <person name="Moran D.A.P."/>
            <person name="Tomita M."/>
            <person name="Numata K."/>
            <person name="Arakawa K."/>
        </authorList>
    </citation>
    <scope>NUCLEOTIDE SEQUENCE</scope>
</reference>
<gene>
    <name evidence="2" type="primary">Tf2-6_445</name>
    <name evidence="2" type="ORF">NPIL_399701</name>
</gene>
<keyword evidence="3" id="KW-1185">Reference proteome</keyword>
<evidence type="ECO:0000313" key="2">
    <source>
        <dbReference type="EMBL" id="GFU50066.1"/>
    </source>
</evidence>
<accession>A0A8X6R0P5</accession>
<comment type="caution">
    <text evidence="2">The sequence shown here is derived from an EMBL/GenBank/DDBJ whole genome shotgun (WGS) entry which is preliminary data.</text>
</comment>
<protein>
    <submittedName>
        <fullName evidence="2">Transposon Tf2-6 polyprotein</fullName>
    </submittedName>
</protein>